<evidence type="ECO:0000313" key="3">
    <source>
        <dbReference type="Proteomes" id="UP000474758"/>
    </source>
</evidence>
<evidence type="ECO:0000313" key="2">
    <source>
        <dbReference type="EMBL" id="NGQ91933.1"/>
    </source>
</evidence>
<dbReference type="CDD" id="cd05483">
    <property type="entry name" value="retropepsin_like_bacteria"/>
    <property type="match status" value="1"/>
</dbReference>
<proteinExistence type="predicted"/>
<dbReference type="EC" id="3.4.23.-" evidence="2"/>
<dbReference type="InterPro" id="IPR021109">
    <property type="entry name" value="Peptidase_aspartic_dom_sf"/>
</dbReference>
<dbReference type="Pfam" id="PF13975">
    <property type="entry name" value="gag-asp_proteas"/>
    <property type="match status" value="1"/>
</dbReference>
<organism evidence="2 3">
    <name type="scientific">Paragemmobacter kunshanensis</name>
    <dbReference type="NCBI Taxonomy" id="2583234"/>
    <lineage>
        <taxon>Bacteria</taxon>
        <taxon>Pseudomonadati</taxon>
        <taxon>Pseudomonadota</taxon>
        <taxon>Alphaproteobacteria</taxon>
        <taxon>Rhodobacterales</taxon>
        <taxon>Paracoccaceae</taxon>
        <taxon>Paragemmobacter</taxon>
    </lineage>
</organism>
<dbReference type="EMBL" id="JAALFE010000013">
    <property type="protein sequence ID" value="NGQ91933.1"/>
    <property type="molecule type" value="Genomic_DNA"/>
</dbReference>
<feature type="transmembrane region" description="Helical" evidence="1">
    <location>
        <begin position="6"/>
        <end position="25"/>
    </location>
</feature>
<dbReference type="RefSeq" id="WP_165051039.1">
    <property type="nucleotide sequence ID" value="NZ_JAALFE010000013.1"/>
</dbReference>
<keyword evidence="2" id="KW-0645">Protease</keyword>
<dbReference type="InterPro" id="IPR001969">
    <property type="entry name" value="Aspartic_peptidase_AS"/>
</dbReference>
<dbReference type="AlphaFoldDB" id="A0A6M1U988"/>
<keyword evidence="3" id="KW-1185">Reference proteome</keyword>
<dbReference type="NCBIfam" id="TIGR02281">
    <property type="entry name" value="clan_AA_DTGA"/>
    <property type="match status" value="1"/>
</dbReference>
<keyword evidence="2" id="KW-0378">Hydrolase</keyword>
<evidence type="ECO:0000256" key="1">
    <source>
        <dbReference type="SAM" id="Phobius"/>
    </source>
</evidence>
<dbReference type="InterPro" id="IPR011969">
    <property type="entry name" value="Clan_AA_Asp_peptidase_C"/>
</dbReference>
<feature type="transmembrane region" description="Helical" evidence="1">
    <location>
        <begin position="37"/>
        <end position="55"/>
    </location>
</feature>
<name>A0A6M1U988_9RHOB</name>
<dbReference type="GO" id="GO:0006508">
    <property type="term" value="P:proteolysis"/>
    <property type="evidence" value="ECO:0007669"/>
    <property type="project" value="UniProtKB-KW"/>
</dbReference>
<protein>
    <submittedName>
        <fullName evidence="2">TIGR02281 family clan AA aspartic protease</fullName>
        <ecNumber evidence="2">3.4.23.-</ecNumber>
    </submittedName>
</protein>
<reference evidence="2 3" key="1">
    <citation type="submission" date="2020-02" db="EMBL/GenBank/DDBJ databases">
        <title>Rhodobacter translucens sp. nov., a novel bacterium isolated from activated sludge.</title>
        <authorList>
            <person name="Liu J."/>
        </authorList>
    </citation>
    <scope>NUCLEOTIDE SEQUENCE [LARGE SCALE GENOMIC DNA]</scope>
    <source>
        <strain evidence="2 3">HX-7-19</strain>
    </source>
</reference>
<keyword evidence="1" id="KW-0812">Transmembrane</keyword>
<dbReference type="Gene3D" id="2.40.70.10">
    <property type="entry name" value="Acid Proteases"/>
    <property type="match status" value="1"/>
</dbReference>
<keyword evidence="1" id="KW-1133">Transmembrane helix</keyword>
<dbReference type="SUPFAM" id="SSF50630">
    <property type="entry name" value="Acid proteases"/>
    <property type="match status" value="1"/>
</dbReference>
<dbReference type="PROSITE" id="PS00141">
    <property type="entry name" value="ASP_PROTEASE"/>
    <property type="match status" value="1"/>
</dbReference>
<gene>
    <name evidence="2" type="ORF">G5V65_13600</name>
</gene>
<dbReference type="GO" id="GO:0004190">
    <property type="term" value="F:aspartic-type endopeptidase activity"/>
    <property type="evidence" value="ECO:0007669"/>
    <property type="project" value="InterPro"/>
</dbReference>
<sequence>MDAETTGRLFYLTLLLVAVGGWVIVEYRKRMGEALRTALAWGLIFIGVMAGYGLWNDLRTDIAPQQILTQAGQIEVPRAEDGHYYLTLDINGTPIRFMADTGATNMVLSDRDARRLGIDTQDLVYIGTAQTANGIVRTARIRLPEVALGPHLDQDFPAWVNQGEMSDSLLGMDYLSLYRVEIAGDRMILRR</sequence>
<keyword evidence="1" id="KW-0472">Membrane</keyword>
<dbReference type="InterPro" id="IPR034122">
    <property type="entry name" value="Retropepsin-like_bacterial"/>
</dbReference>
<dbReference type="Proteomes" id="UP000474758">
    <property type="component" value="Unassembled WGS sequence"/>
</dbReference>
<accession>A0A6M1U988</accession>
<comment type="caution">
    <text evidence="2">The sequence shown here is derived from an EMBL/GenBank/DDBJ whole genome shotgun (WGS) entry which is preliminary data.</text>
</comment>